<dbReference type="EMBL" id="JANKHO010004135">
    <property type="protein sequence ID" value="KAJ3478626.1"/>
    <property type="molecule type" value="Genomic_DNA"/>
</dbReference>
<comment type="caution">
    <text evidence="2">The sequence shown here is derived from an EMBL/GenBank/DDBJ whole genome shotgun (WGS) entry which is preliminary data.</text>
</comment>
<reference evidence="2" key="1">
    <citation type="submission" date="2022-07" db="EMBL/GenBank/DDBJ databases">
        <title>Genome Sequence of Agrocybe chaxingu.</title>
        <authorList>
            <person name="Buettner E."/>
        </authorList>
    </citation>
    <scope>NUCLEOTIDE SEQUENCE</scope>
    <source>
        <strain evidence="2">MP-N11</strain>
    </source>
</reference>
<protein>
    <submittedName>
        <fullName evidence="2">Uncharacterized protein</fullName>
    </submittedName>
</protein>
<keyword evidence="3" id="KW-1185">Reference proteome</keyword>
<dbReference type="AlphaFoldDB" id="A0A9W8MQA1"/>
<gene>
    <name evidence="2" type="ORF">NLJ89_g12371</name>
</gene>
<evidence type="ECO:0000313" key="3">
    <source>
        <dbReference type="Proteomes" id="UP001148786"/>
    </source>
</evidence>
<evidence type="ECO:0000256" key="1">
    <source>
        <dbReference type="SAM" id="MobiDB-lite"/>
    </source>
</evidence>
<sequence length="101" mass="11149">MDPPQAGQGPPPLQAMHNGQHIQQSYRPVSCQGHYPRAPNDPEAYQDVNYTPTPARSHHQPMPPTGFGFPNMEERRGQPITAHTMNPPPGFYHGSPSPFAL</sequence>
<feature type="compositionally biased region" description="Pro residues" evidence="1">
    <location>
        <begin position="1"/>
        <end position="13"/>
    </location>
</feature>
<proteinExistence type="predicted"/>
<accession>A0A9W8MQA1</accession>
<evidence type="ECO:0000313" key="2">
    <source>
        <dbReference type="EMBL" id="KAJ3478626.1"/>
    </source>
</evidence>
<organism evidence="2 3">
    <name type="scientific">Agrocybe chaxingu</name>
    <dbReference type="NCBI Taxonomy" id="84603"/>
    <lineage>
        <taxon>Eukaryota</taxon>
        <taxon>Fungi</taxon>
        <taxon>Dikarya</taxon>
        <taxon>Basidiomycota</taxon>
        <taxon>Agaricomycotina</taxon>
        <taxon>Agaricomycetes</taxon>
        <taxon>Agaricomycetidae</taxon>
        <taxon>Agaricales</taxon>
        <taxon>Agaricineae</taxon>
        <taxon>Strophariaceae</taxon>
        <taxon>Agrocybe</taxon>
    </lineage>
</organism>
<dbReference type="Proteomes" id="UP001148786">
    <property type="component" value="Unassembled WGS sequence"/>
</dbReference>
<name>A0A9W8MQA1_9AGAR</name>
<feature type="region of interest" description="Disordered" evidence="1">
    <location>
        <begin position="1"/>
        <end position="101"/>
    </location>
</feature>